<protein>
    <submittedName>
        <fullName evidence="2">Uncharacterized protein</fullName>
    </submittedName>
</protein>
<organism evidence="2 3">
    <name type="scientific">Exophiala mesophila</name>
    <name type="common">Black yeast-like fungus</name>
    <dbReference type="NCBI Taxonomy" id="212818"/>
    <lineage>
        <taxon>Eukaryota</taxon>
        <taxon>Fungi</taxon>
        <taxon>Dikarya</taxon>
        <taxon>Ascomycota</taxon>
        <taxon>Pezizomycotina</taxon>
        <taxon>Eurotiomycetes</taxon>
        <taxon>Chaetothyriomycetidae</taxon>
        <taxon>Chaetothyriales</taxon>
        <taxon>Herpotrichiellaceae</taxon>
        <taxon>Exophiala</taxon>
    </lineage>
</organism>
<dbReference type="VEuPathDB" id="FungiDB:PV10_04969"/>
<feature type="compositionally biased region" description="Basic and acidic residues" evidence="1">
    <location>
        <begin position="36"/>
        <end position="69"/>
    </location>
</feature>
<evidence type="ECO:0000313" key="3">
    <source>
        <dbReference type="Proteomes" id="UP000288859"/>
    </source>
</evidence>
<feature type="compositionally biased region" description="Low complexity" evidence="1">
    <location>
        <begin position="104"/>
        <end position="115"/>
    </location>
</feature>
<reference evidence="2 3" key="1">
    <citation type="submission" date="2017-03" db="EMBL/GenBank/DDBJ databases">
        <title>Genomes of endolithic fungi from Antarctica.</title>
        <authorList>
            <person name="Coleine C."/>
            <person name="Masonjones S."/>
            <person name="Stajich J.E."/>
        </authorList>
    </citation>
    <scope>NUCLEOTIDE SEQUENCE [LARGE SCALE GENOMIC DNA]</scope>
    <source>
        <strain evidence="2 3">CCFEE 6314</strain>
    </source>
</reference>
<feature type="compositionally biased region" description="Polar residues" evidence="1">
    <location>
        <begin position="19"/>
        <end position="35"/>
    </location>
</feature>
<sequence length="115" mass="12340">MSFVTRTLPPIRVAARSLPSRSATAFHTSSVSKSLSEADRDHPEKAQTIDHHKSDSVEKAKTGKGEWKPELASASEQAISGDKNNMTVEQMQKLGSKKSEEGKSPSGSSSSKGQQ</sequence>
<evidence type="ECO:0000256" key="1">
    <source>
        <dbReference type="SAM" id="MobiDB-lite"/>
    </source>
</evidence>
<gene>
    <name evidence="2" type="ORF">B0A52_08116</name>
</gene>
<name>A0A438MWU0_EXOME</name>
<dbReference type="OrthoDB" id="529205at2759"/>
<evidence type="ECO:0000313" key="2">
    <source>
        <dbReference type="EMBL" id="RVX67587.1"/>
    </source>
</evidence>
<feature type="region of interest" description="Disordered" evidence="1">
    <location>
        <begin position="16"/>
        <end position="115"/>
    </location>
</feature>
<comment type="caution">
    <text evidence="2">The sequence shown here is derived from an EMBL/GenBank/DDBJ whole genome shotgun (WGS) entry which is preliminary data.</text>
</comment>
<feature type="compositionally biased region" description="Polar residues" evidence="1">
    <location>
        <begin position="74"/>
        <end position="90"/>
    </location>
</feature>
<dbReference type="AlphaFoldDB" id="A0A438MWU0"/>
<dbReference type="Proteomes" id="UP000288859">
    <property type="component" value="Unassembled WGS sequence"/>
</dbReference>
<proteinExistence type="predicted"/>
<accession>A0A438MWU0</accession>
<dbReference type="EMBL" id="NAJM01000046">
    <property type="protein sequence ID" value="RVX67587.1"/>
    <property type="molecule type" value="Genomic_DNA"/>
</dbReference>